<sequence>MLHLSRQGLCTSGVEPSCTVRKKIFEMNVCSFGSAIVKRKLGIEEICSHRDGDASSFFPSRRKLQVEIYSERARWDTHCCSYLGIDSNQKNFNFRCMMEHVVH</sequence>
<dbReference type="AlphaFoldDB" id="A0A8S1ZK26"/>
<keyword evidence="2" id="KW-1185">Reference proteome</keyword>
<evidence type="ECO:0000313" key="2">
    <source>
        <dbReference type="Proteomes" id="UP000682877"/>
    </source>
</evidence>
<name>A0A8S1ZK26_ARAAE</name>
<dbReference type="Proteomes" id="UP000682877">
    <property type="component" value="Chromosome 1"/>
</dbReference>
<accession>A0A8S1ZK26</accession>
<gene>
    <name evidence="1" type="ORF">AARE701A_LOCUS3746</name>
</gene>
<dbReference type="EMBL" id="LR999451">
    <property type="protein sequence ID" value="CAE5960296.1"/>
    <property type="molecule type" value="Genomic_DNA"/>
</dbReference>
<protein>
    <submittedName>
        <fullName evidence="1">Uncharacterized protein</fullName>
    </submittedName>
</protein>
<organism evidence="1 2">
    <name type="scientific">Arabidopsis arenosa</name>
    <name type="common">Sand rock-cress</name>
    <name type="synonym">Cardaminopsis arenosa</name>
    <dbReference type="NCBI Taxonomy" id="38785"/>
    <lineage>
        <taxon>Eukaryota</taxon>
        <taxon>Viridiplantae</taxon>
        <taxon>Streptophyta</taxon>
        <taxon>Embryophyta</taxon>
        <taxon>Tracheophyta</taxon>
        <taxon>Spermatophyta</taxon>
        <taxon>Magnoliopsida</taxon>
        <taxon>eudicotyledons</taxon>
        <taxon>Gunneridae</taxon>
        <taxon>Pentapetalae</taxon>
        <taxon>rosids</taxon>
        <taxon>malvids</taxon>
        <taxon>Brassicales</taxon>
        <taxon>Brassicaceae</taxon>
        <taxon>Camelineae</taxon>
        <taxon>Arabidopsis</taxon>
    </lineage>
</organism>
<evidence type="ECO:0000313" key="1">
    <source>
        <dbReference type="EMBL" id="CAE5960296.1"/>
    </source>
</evidence>
<proteinExistence type="predicted"/>
<reference evidence="1" key="1">
    <citation type="submission" date="2021-01" db="EMBL/GenBank/DDBJ databases">
        <authorList>
            <person name="Bezrukov I."/>
        </authorList>
    </citation>
    <scope>NUCLEOTIDE SEQUENCE</scope>
</reference>